<name>A0ABW2H527_9ACTN</name>
<keyword evidence="1" id="KW-1133">Transmembrane helix</keyword>
<protein>
    <submittedName>
        <fullName evidence="2">TM2 domain-containing protein</fullName>
    </submittedName>
</protein>
<evidence type="ECO:0000256" key="1">
    <source>
        <dbReference type="SAM" id="Phobius"/>
    </source>
</evidence>
<dbReference type="Proteomes" id="UP001596392">
    <property type="component" value="Unassembled WGS sequence"/>
</dbReference>
<sequence>MTYPPPADDPYRAADPYALPAAPPPAAPVSWGPSAAVQPYSGVPGGYGYGPPVSDKSKVVAGLLQMLPGFLLGLGGIGRLYAGHTTLGILQLGATLVGWASFWCGIFLILPLFIYAAVWLWFVIDGIILMAGNPVDGQGRPLRS</sequence>
<gene>
    <name evidence="2" type="ORF">ACFQO7_23380</name>
</gene>
<keyword evidence="1" id="KW-0472">Membrane</keyword>
<dbReference type="RefSeq" id="WP_376808355.1">
    <property type="nucleotide sequence ID" value="NZ_JBHTAC010000026.1"/>
</dbReference>
<keyword evidence="1" id="KW-0812">Transmembrane</keyword>
<evidence type="ECO:0000313" key="3">
    <source>
        <dbReference type="Proteomes" id="UP001596392"/>
    </source>
</evidence>
<evidence type="ECO:0000313" key="2">
    <source>
        <dbReference type="EMBL" id="MFC7245428.1"/>
    </source>
</evidence>
<comment type="caution">
    <text evidence="2">The sequence shown here is derived from an EMBL/GenBank/DDBJ whole genome shotgun (WGS) entry which is preliminary data.</text>
</comment>
<feature type="transmembrane region" description="Helical" evidence="1">
    <location>
        <begin position="59"/>
        <end position="82"/>
    </location>
</feature>
<keyword evidence="3" id="KW-1185">Reference proteome</keyword>
<dbReference type="EMBL" id="JBHTAC010000026">
    <property type="protein sequence ID" value="MFC7245428.1"/>
    <property type="molecule type" value="Genomic_DNA"/>
</dbReference>
<accession>A0ABW2H527</accession>
<reference evidence="3" key="1">
    <citation type="journal article" date="2019" name="Int. J. Syst. Evol. Microbiol.">
        <title>The Global Catalogue of Microorganisms (GCM) 10K type strain sequencing project: providing services to taxonomists for standard genome sequencing and annotation.</title>
        <authorList>
            <consortium name="The Broad Institute Genomics Platform"/>
            <consortium name="The Broad Institute Genome Sequencing Center for Infectious Disease"/>
            <person name="Wu L."/>
            <person name="Ma J."/>
        </authorList>
    </citation>
    <scope>NUCLEOTIDE SEQUENCE [LARGE SCALE GENOMIC DNA]</scope>
    <source>
        <strain evidence="3">CGMCC 1.9106</strain>
    </source>
</reference>
<proteinExistence type="predicted"/>
<organism evidence="2 3">
    <name type="scientific">Catellatospora aurea</name>
    <dbReference type="NCBI Taxonomy" id="1337874"/>
    <lineage>
        <taxon>Bacteria</taxon>
        <taxon>Bacillati</taxon>
        <taxon>Actinomycetota</taxon>
        <taxon>Actinomycetes</taxon>
        <taxon>Micromonosporales</taxon>
        <taxon>Micromonosporaceae</taxon>
        <taxon>Catellatospora</taxon>
    </lineage>
</organism>